<dbReference type="PANTHER" id="PTHR42991:SF1">
    <property type="entry name" value="ALDEHYDE DEHYDROGENASE"/>
    <property type="match status" value="1"/>
</dbReference>
<sequence length="473" mass="48696">MVSEQTGAHVSPSVAGESRATGEGVEVTDRATGDVLATVETADDGTLSDAVESASAVMPTLRETPALRRAEWCEAIATGVRERRAELAESVVRESGTPIASARTEVESAAEQFDRVAGELRSLTGEYRTWTTVERTGDNSLVRAAPLGVVRCRPAARAPLATAALQVAPAIAAGNSVLLNPPTTASVTVSKLAEIVDPHLPAGACSFVPSVYVVAKGSETATNDVAAVIDSRSTAAPGATGHPGVTRFDLQLGGTATALVFPDADLDAAAATIAGDGPSGVDRRLAGASHVLVHDSVRAELVDRIAEELASWTAGDLFDEATSVAPLRDEEHVQRLTSRLRDAVARGAELVRGGEADGLTVEPTLVSDVPADAALRREEQLGPVVPVTAFGSQSDALRIADSTGPALAATVFTDSHSRAMDVAAAIDAGTVRVHGPDAAGAVSVERDRLGGIGGQGVQESITRLTRTKRVVQR</sequence>
<feature type="region of interest" description="Disordered" evidence="3">
    <location>
        <begin position="1"/>
        <end position="27"/>
    </location>
</feature>
<evidence type="ECO:0000313" key="6">
    <source>
        <dbReference type="Proteomes" id="UP001259659"/>
    </source>
</evidence>
<evidence type="ECO:0000256" key="3">
    <source>
        <dbReference type="SAM" id="MobiDB-lite"/>
    </source>
</evidence>
<evidence type="ECO:0000259" key="4">
    <source>
        <dbReference type="Pfam" id="PF00171"/>
    </source>
</evidence>
<dbReference type="PANTHER" id="PTHR42991">
    <property type="entry name" value="ALDEHYDE DEHYDROGENASE"/>
    <property type="match status" value="1"/>
</dbReference>
<dbReference type="InterPro" id="IPR051020">
    <property type="entry name" value="ALDH-related_metabolic_enz"/>
</dbReference>
<keyword evidence="2" id="KW-0560">Oxidoreductase</keyword>
<dbReference type="InterPro" id="IPR016161">
    <property type="entry name" value="Ald_DH/histidinol_DH"/>
</dbReference>
<protein>
    <submittedName>
        <fullName evidence="5">Aldehyde dehydrogenase family protein</fullName>
    </submittedName>
</protein>
<dbReference type="InterPro" id="IPR015590">
    <property type="entry name" value="Aldehyde_DH_dom"/>
</dbReference>
<gene>
    <name evidence="5" type="ORF">NDI56_17945</name>
</gene>
<dbReference type="SUPFAM" id="SSF53720">
    <property type="entry name" value="ALDH-like"/>
    <property type="match status" value="1"/>
</dbReference>
<keyword evidence="6" id="KW-1185">Reference proteome</keyword>
<dbReference type="Gene3D" id="3.40.309.10">
    <property type="entry name" value="Aldehyde Dehydrogenase, Chain A, domain 2"/>
    <property type="match status" value="1"/>
</dbReference>
<dbReference type="InterPro" id="IPR016163">
    <property type="entry name" value="Ald_DH_C"/>
</dbReference>
<comment type="caution">
    <text evidence="5">The sequence shown here is derived from an EMBL/GenBank/DDBJ whole genome shotgun (WGS) entry which is preliminary data.</text>
</comment>
<dbReference type="EMBL" id="JAMQON010000006">
    <property type="protein sequence ID" value="MDS0261285.1"/>
    <property type="molecule type" value="Genomic_DNA"/>
</dbReference>
<comment type="similarity">
    <text evidence="1">Belongs to the aldehyde dehydrogenase family.</text>
</comment>
<dbReference type="Proteomes" id="UP001259659">
    <property type="component" value="Unassembled WGS sequence"/>
</dbReference>
<feature type="domain" description="Aldehyde dehydrogenase" evidence="4">
    <location>
        <begin position="23"/>
        <end position="469"/>
    </location>
</feature>
<organism evidence="5 6">
    <name type="scientific">Haloarcula saliterrae</name>
    <dbReference type="NCBI Taxonomy" id="2950534"/>
    <lineage>
        <taxon>Archaea</taxon>
        <taxon>Methanobacteriati</taxon>
        <taxon>Methanobacteriota</taxon>
        <taxon>Stenosarchaea group</taxon>
        <taxon>Halobacteria</taxon>
        <taxon>Halobacteriales</taxon>
        <taxon>Haloarculaceae</taxon>
        <taxon>Haloarcula</taxon>
    </lineage>
</organism>
<evidence type="ECO:0000313" key="5">
    <source>
        <dbReference type="EMBL" id="MDS0261285.1"/>
    </source>
</evidence>
<reference evidence="5 6" key="1">
    <citation type="submission" date="2022-06" db="EMBL/GenBank/DDBJ databases">
        <title>Haloarcula sp. a new haloarchaeum isolate from saline soil.</title>
        <authorList>
            <person name="Strakova D."/>
            <person name="Galisteo C."/>
            <person name="Sanchez-Porro C."/>
            <person name="Ventosa A."/>
        </authorList>
    </citation>
    <scope>NUCLEOTIDE SEQUENCE [LARGE SCALE GENOMIC DNA]</scope>
    <source>
        <strain evidence="5 6">S1CR25-12</strain>
    </source>
</reference>
<proteinExistence type="inferred from homology"/>
<evidence type="ECO:0000256" key="2">
    <source>
        <dbReference type="ARBA" id="ARBA00023002"/>
    </source>
</evidence>
<evidence type="ECO:0000256" key="1">
    <source>
        <dbReference type="ARBA" id="ARBA00009986"/>
    </source>
</evidence>
<dbReference type="Gene3D" id="3.40.605.10">
    <property type="entry name" value="Aldehyde Dehydrogenase, Chain A, domain 1"/>
    <property type="match status" value="1"/>
</dbReference>
<dbReference type="InterPro" id="IPR016162">
    <property type="entry name" value="Ald_DH_N"/>
</dbReference>
<dbReference type="RefSeq" id="WP_310921100.1">
    <property type="nucleotide sequence ID" value="NZ_JAMQON010000006.1"/>
</dbReference>
<name>A0ABU2FG91_9EURY</name>
<dbReference type="Pfam" id="PF00171">
    <property type="entry name" value="Aldedh"/>
    <property type="match status" value="1"/>
</dbReference>
<accession>A0ABU2FG91</accession>